<name>A0A8H3ABI7_9AGAM</name>
<feature type="non-terminal residue" evidence="5">
    <location>
        <position position="1"/>
    </location>
</feature>
<dbReference type="PROSITE" id="PS00678">
    <property type="entry name" value="WD_REPEATS_1"/>
    <property type="match status" value="2"/>
</dbReference>
<evidence type="ECO:0000256" key="3">
    <source>
        <dbReference type="PROSITE-ProRule" id="PRU00221"/>
    </source>
</evidence>
<dbReference type="OrthoDB" id="25129at2759"/>
<organism evidence="5 6">
    <name type="scientific">Rhizoctonia solani</name>
    <dbReference type="NCBI Taxonomy" id="456999"/>
    <lineage>
        <taxon>Eukaryota</taxon>
        <taxon>Fungi</taxon>
        <taxon>Dikarya</taxon>
        <taxon>Basidiomycota</taxon>
        <taxon>Agaricomycotina</taxon>
        <taxon>Agaricomycetes</taxon>
        <taxon>Cantharellales</taxon>
        <taxon>Ceratobasidiaceae</taxon>
        <taxon>Rhizoctonia</taxon>
    </lineage>
</organism>
<dbReference type="InterPro" id="IPR015943">
    <property type="entry name" value="WD40/YVTN_repeat-like_dom_sf"/>
</dbReference>
<feature type="repeat" description="WD" evidence="3">
    <location>
        <begin position="173"/>
        <end position="214"/>
    </location>
</feature>
<evidence type="ECO:0000256" key="2">
    <source>
        <dbReference type="ARBA" id="ARBA00022737"/>
    </source>
</evidence>
<dbReference type="Gene3D" id="2.130.10.10">
    <property type="entry name" value="YVTN repeat-like/Quinoprotein amine dehydrogenase"/>
    <property type="match status" value="3"/>
</dbReference>
<evidence type="ECO:0000256" key="4">
    <source>
        <dbReference type="SAM" id="MobiDB-lite"/>
    </source>
</evidence>
<sequence length="590" mass="63130">GHTDSVTSAQFSPDGAYIISGSNDKSLRLWDATSVQSKSALFPLHIPGIDIVSNFSGRTLCTSFYEDQNENMVPSAKEEKDQGVVVLIACSPKKTDIPDGQVDDAGASLPPHTLHSESSTPDNYVHFSGITYDSSGIRPSEEHSAEGIDSTQISPYATCIGTGLSNVEKLDSPPGHASSVMSVGFSPDGAQIISGSIDGAICVWGSQSGNTIFSLVEGSYKSTMLNVYSPISSRIFSNSPSGHVLLNSQTGHISVGPIQLDQSIQFAVFSSDGTRIILASTRNAVRVLSADTGDTRLEFCAPITSQSRWAHITSIASSPGGSRVAIGSMHYSFSIHDVHSGQLLYGPFEGYTNKSSALAFSPDGARIVSGSFSTVQVQDVQSGEIVLGPLKRHTGWVTSVNYSPDGTHIVSGARDSSICVWDAQTGEPVIGPVKWHTGAVNSVKFSPDGTRIVSGSDDKTIRVTNVKRNLDFLSDSLTPTGTDWELSEDGWIKDKAERLLAWVPPELRTVLMWPRTELLISTRGWLRLNFANALIGESWAGCYKPPQDIPELEIDTRPERNDSDGESDKGETDTKNELKGDGEGSPAELS</sequence>
<dbReference type="PRINTS" id="PR00320">
    <property type="entry name" value="GPROTEINBRPT"/>
</dbReference>
<dbReference type="Proteomes" id="UP000663843">
    <property type="component" value="Unassembled WGS sequence"/>
</dbReference>
<feature type="repeat" description="WD" evidence="3">
    <location>
        <begin position="1"/>
        <end position="40"/>
    </location>
</feature>
<evidence type="ECO:0000256" key="1">
    <source>
        <dbReference type="ARBA" id="ARBA00022574"/>
    </source>
</evidence>
<dbReference type="SMART" id="SM00320">
    <property type="entry name" value="WD40"/>
    <property type="match status" value="7"/>
</dbReference>
<evidence type="ECO:0000313" key="6">
    <source>
        <dbReference type="Proteomes" id="UP000663843"/>
    </source>
</evidence>
<gene>
    <name evidence="5" type="ORF">RDB_LOCUS50305</name>
</gene>
<keyword evidence="1 3" id="KW-0853">WD repeat</keyword>
<feature type="repeat" description="WD" evidence="3">
    <location>
        <begin position="390"/>
        <end position="431"/>
    </location>
</feature>
<reference evidence="5" key="1">
    <citation type="submission" date="2021-01" db="EMBL/GenBank/DDBJ databases">
        <authorList>
            <person name="Kaushik A."/>
        </authorList>
    </citation>
    <scope>NUCLEOTIDE SEQUENCE</scope>
    <source>
        <strain evidence="5">AG2-2IIIB</strain>
    </source>
</reference>
<dbReference type="PANTHER" id="PTHR44129">
    <property type="entry name" value="WD REPEAT-CONTAINING PROTEIN POP1"/>
    <property type="match status" value="1"/>
</dbReference>
<dbReference type="InterPro" id="IPR020472">
    <property type="entry name" value="WD40_PAC1"/>
</dbReference>
<dbReference type="InterPro" id="IPR036322">
    <property type="entry name" value="WD40_repeat_dom_sf"/>
</dbReference>
<dbReference type="InterPro" id="IPR050349">
    <property type="entry name" value="WD_LIS1/nudF_dynein_reg"/>
</dbReference>
<feature type="repeat" description="WD" evidence="3">
    <location>
        <begin position="433"/>
        <end position="467"/>
    </location>
</feature>
<comment type="caution">
    <text evidence="5">The sequence shown here is derived from an EMBL/GenBank/DDBJ whole genome shotgun (WGS) entry which is preliminary data.</text>
</comment>
<keyword evidence="2" id="KW-0677">Repeat</keyword>
<feature type="compositionally biased region" description="Basic and acidic residues" evidence="4">
    <location>
        <begin position="554"/>
        <end position="582"/>
    </location>
</feature>
<dbReference type="AlphaFoldDB" id="A0A8H3ABI7"/>
<dbReference type="PROSITE" id="PS50082">
    <property type="entry name" value="WD_REPEATS_2"/>
    <property type="match status" value="4"/>
</dbReference>
<dbReference type="EMBL" id="CAJMWT010001731">
    <property type="protein sequence ID" value="CAE6417442.1"/>
    <property type="molecule type" value="Genomic_DNA"/>
</dbReference>
<accession>A0A8H3ABI7</accession>
<dbReference type="Pfam" id="PF00400">
    <property type="entry name" value="WD40"/>
    <property type="match status" value="5"/>
</dbReference>
<proteinExistence type="predicted"/>
<dbReference type="InterPro" id="IPR019775">
    <property type="entry name" value="WD40_repeat_CS"/>
</dbReference>
<dbReference type="InterPro" id="IPR001680">
    <property type="entry name" value="WD40_rpt"/>
</dbReference>
<dbReference type="PROSITE" id="PS50294">
    <property type="entry name" value="WD_REPEATS_REGION"/>
    <property type="match status" value="4"/>
</dbReference>
<protein>
    <submittedName>
        <fullName evidence="5">Uncharacterized protein</fullName>
    </submittedName>
</protein>
<feature type="region of interest" description="Disordered" evidence="4">
    <location>
        <begin position="97"/>
        <end position="120"/>
    </location>
</feature>
<dbReference type="SUPFAM" id="SSF50978">
    <property type="entry name" value="WD40 repeat-like"/>
    <property type="match status" value="1"/>
</dbReference>
<feature type="region of interest" description="Disordered" evidence="4">
    <location>
        <begin position="546"/>
        <end position="590"/>
    </location>
</feature>
<evidence type="ECO:0000313" key="5">
    <source>
        <dbReference type="EMBL" id="CAE6417442.1"/>
    </source>
</evidence>